<name>A0A177NIK9_9GAMM</name>
<organism evidence="3 4">
    <name type="scientific">Methylomonas lenta</name>
    <dbReference type="NCBI Taxonomy" id="980561"/>
    <lineage>
        <taxon>Bacteria</taxon>
        <taxon>Pseudomonadati</taxon>
        <taxon>Pseudomonadota</taxon>
        <taxon>Gammaproteobacteria</taxon>
        <taxon>Methylococcales</taxon>
        <taxon>Methylococcaceae</taxon>
        <taxon>Methylomonas</taxon>
    </lineage>
</organism>
<dbReference type="CDD" id="cd03033">
    <property type="entry name" value="ArsC_15kD"/>
    <property type="match status" value="1"/>
</dbReference>
<comment type="caution">
    <text evidence="3">The sequence shown here is derived from an EMBL/GenBank/DDBJ whole genome shotgun (WGS) entry which is preliminary data.</text>
</comment>
<dbReference type="OrthoDB" id="5432555at2"/>
<dbReference type="InterPro" id="IPR006503">
    <property type="entry name" value="Nase-assoc"/>
</dbReference>
<dbReference type="PROSITE" id="PS51353">
    <property type="entry name" value="ARSC"/>
    <property type="match status" value="1"/>
</dbReference>
<dbReference type="Pfam" id="PF03960">
    <property type="entry name" value="ArsC"/>
    <property type="match status" value="1"/>
</dbReference>
<evidence type="ECO:0000313" key="4">
    <source>
        <dbReference type="Proteomes" id="UP000078476"/>
    </source>
</evidence>
<dbReference type="InterPro" id="IPR006660">
    <property type="entry name" value="Arsenate_reductase-like"/>
</dbReference>
<accession>A0A177NIK9</accession>
<comment type="similarity">
    <text evidence="1 2">Belongs to the ArsC family.</text>
</comment>
<protein>
    <submittedName>
        <fullName evidence="3">Nitrogenase-associated protein</fullName>
    </submittedName>
</protein>
<dbReference type="Proteomes" id="UP000078476">
    <property type="component" value="Unassembled WGS sequence"/>
</dbReference>
<dbReference type="RefSeq" id="WP_066980589.1">
    <property type="nucleotide sequence ID" value="NZ_LUUI01000092.1"/>
</dbReference>
<dbReference type="EMBL" id="LUUI01000092">
    <property type="protein sequence ID" value="OAI16890.1"/>
    <property type="molecule type" value="Genomic_DNA"/>
</dbReference>
<sequence length="143" mass="16287">MAIVHFYEKPGCINNTRQKQLLIKAGHLLIVHDLLQYPWADNRQRLRAFFADLPVASWFNRSAPAIKNGEIDPEMASESQALDWMVADPLLIRRPLLEAEGVRRVGFDTDNIDAWLGLTESNTKQSVDLETCPKLQQKQACRS</sequence>
<dbReference type="Gene3D" id="3.40.30.10">
    <property type="entry name" value="Glutaredoxin"/>
    <property type="match status" value="1"/>
</dbReference>
<proteinExistence type="inferred from homology"/>
<evidence type="ECO:0000256" key="1">
    <source>
        <dbReference type="ARBA" id="ARBA00007198"/>
    </source>
</evidence>
<dbReference type="InterPro" id="IPR036249">
    <property type="entry name" value="Thioredoxin-like_sf"/>
</dbReference>
<dbReference type="STRING" id="980561.A1359_06755"/>
<reference evidence="3 4" key="1">
    <citation type="submission" date="2016-03" db="EMBL/GenBank/DDBJ databases">
        <authorList>
            <person name="Ploux O."/>
        </authorList>
    </citation>
    <scope>NUCLEOTIDE SEQUENCE [LARGE SCALE GENOMIC DNA]</scope>
    <source>
        <strain evidence="3 4">R-45370</strain>
    </source>
</reference>
<keyword evidence="4" id="KW-1185">Reference proteome</keyword>
<dbReference type="SUPFAM" id="SSF52833">
    <property type="entry name" value="Thioredoxin-like"/>
    <property type="match status" value="1"/>
</dbReference>
<gene>
    <name evidence="3" type="ORF">A1359_06755</name>
</gene>
<evidence type="ECO:0000313" key="3">
    <source>
        <dbReference type="EMBL" id="OAI16890.1"/>
    </source>
</evidence>
<evidence type="ECO:0000256" key="2">
    <source>
        <dbReference type="PROSITE-ProRule" id="PRU01282"/>
    </source>
</evidence>
<dbReference type="AlphaFoldDB" id="A0A177NIK9"/>
<dbReference type="NCBIfam" id="TIGR01616">
    <property type="entry name" value="nitro_assoc"/>
    <property type="match status" value="1"/>
</dbReference>